<dbReference type="PATRIC" id="fig|1618023.3.peg.4732"/>
<dbReference type="EMBL" id="JYON01000013">
    <property type="protein sequence ID" value="KJH71295.1"/>
    <property type="molecule type" value="Genomic_DNA"/>
</dbReference>
<dbReference type="PANTHER" id="PTHR30329">
    <property type="entry name" value="STATOR ELEMENT OF FLAGELLAR MOTOR COMPLEX"/>
    <property type="match status" value="1"/>
</dbReference>
<dbReference type="Pfam" id="PF00691">
    <property type="entry name" value="OmpA"/>
    <property type="match status" value="1"/>
</dbReference>
<keyword evidence="5" id="KW-0812">Transmembrane</keyword>
<sequence length="524" mass="57301">MSKPDNSLILYLALVFTIGLSVGGLLSIGVFWLLNRVAPASISNKQYPPTTKLLTGQLTLLGDTFSGYSTFRNPAFGRELKESGVSLRYADEFNQAKRAEMLRQGQADFLVTTLDQFLKQKPPGKIVGLIDRTVGADAVVLNTKKYPNLKSLLDLNLLVQRARSQGQQLSIVFASDTPSEYLALVLSTKFESFKLSDFQIKRVADASQAWDMLQDPKENVAVAIVWEPYVTRARKQGYTVVLSSRDTPGVIVDAIVASNRLLQSQPDKVADLLSVYYRRIDANIRDASGLQNQIAEDGGLSPSDAATVLQGIEFFTAVESKAWLTNGTLEKRLTSTAAVLTLAGRMDRVPQSPKELFSAQPINKAASNTQTLISLVRADNPELADRLAGQKPAATRRISNPSQVTAAPNIGNLRSPGEVKFTRDSAELTATGQQTLDRLVKEVAEFNPQTVAVRVIGHTSAGGVAEFNQILSQRRAQVVADYMRSRGLRHNVVAEGKGSSQPLTNISPYDSRNQRTEIRLVRVN</sequence>
<protein>
    <submittedName>
        <fullName evidence="7">Membrane protein</fullName>
    </submittedName>
</protein>
<feature type="transmembrane region" description="Helical" evidence="5">
    <location>
        <begin position="9"/>
        <end position="34"/>
    </location>
</feature>
<dbReference type="InterPro" id="IPR036737">
    <property type="entry name" value="OmpA-like_sf"/>
</dbReference>
<dbReference type="PANTHER" id="PTHR30329:SF21">
    <property type="entry name" value="LIPOPROTEIN YIAD-RELATED"/>
    <property type="match status" value="1"/>
</dbReference>
<name>A0A0D8ZRF1_9CYAN</name>
<dbReference type="CDD" id="cd07185">
    <property type="entry name" value="OmpA_C-like"/>
    <property type="match status" value="1"/>
</dbReference>
<dbReference type="GO" id="GO:0009279">
    <property type="term" value="C:cell outer membrane"/>
    <property type="evidence" value="ECO:0007669"/>
    <property type="project" value="UniProtKB-SubCell"/>
</dbReference>
<dbReference type="STRING" id="1618023.UH38_13500"/>
<evidence type="ECO:0000256" key="5">
    <source>
        <dbReference type="SAM" id="Phobius"/>
    </source>
</evidence>
<proteinExistence type="predicted"/>
<evidence type="ECO:0000313" key="8">
    <source>
        <dbReference type="Proteomes" id="UP000032452"/>
    </source>
</evidence>
<comment type="subcellular location">
    <subcellularLocation>
        <location evidence="1">Cell outer membrane</location>
    </subcellularLocation>
</comment>
<dbReference type="InterPro" id="IPR006664">
    <property type="entry name" value="OMP_bac"/>
</dbReference>
<dbReference type="Proteomes" id="UP000032452">
    <property type="component" value="Unassembled WGS sequence"/>
</dbReference>
<dbReference type="Gene3D" id="3.30.1330.60">
    <property type="entry name" value="OmpA-like domain"/>
    <property type="match status" value="1"/>
</dbReference>
<dbReference type="Gene3D" id="3.40.190.10">
    <property type="entry name" value="Periplasmic binding protein-like II"/>
    <property type="match status" value="1"/>
</dbReference>
<evidence type="ECO:0000259" key="6">
    <source>
        <dbReference type="PROSITE" id="PS51123"/>
    </source>
</evidence>
<gene>
    <name evidence="7" type="ORF">UH38_13500</name>
</gene>
<dbReference type="InterPro" id="IPR006665">
    <property type="entry name" value="OmpA-like"/>
</dbReference>
<comment type="caution">
    <text evidence="7">The sequence shown here is derived from an EMBL/GenBank/DDBJ whole genome shotgun (WGS) entry which is preliminary data.</text>
</comment>
<dbReference type="InterPro" id="IPR050330">
    <property type="entry name" value="Bact_OuterMem_StrucFunc"/>
</dbReference>
<dbReference type="SUPFAM" id="SSF103088">
    <property type="entry name" value="OmpA-like"/>
    <property type="match status" value="1"/>
</dbReference>
<keyword evidence="8" id="KW-1185">Reference proteome</keyword>
<evidence type="ECO:0000256" key="4">
    <source>
        <dbReference type="PROSITE-ProRule" id="PRU00473"/>
    </source>
</evidence>
<evidence type="ECO:0000256" key="3">
    <source>
        <dbReference type="ARBA" id="ARBA00023237"/>
    </source>
</evidence>
<reference evidence="7 8" key="1">
    <citation type="submission" date="2015-02" db="EMBL/GenBank/DDBJ databases">
        <title>Draft genome of a novel marine cyanobacterium (Chroococcales) isolated from South Atlantic Ocean.</title>
        <authorList>
            <person name="Rigonato J."/>
            <person name="Alvarenga D.O."/>
            <person name="Branco L.H."/>
            <person name="Varani A.M."/>
            <person name="Brandini F.P."/>
            <person name="Fiore M.F."/>
        </authorList>
    </citation>
    <scope>NUCLEOTIDE SEQUENCE [LARGE SCALE GENOMIC DNA]</scope>
    <source>
        <strain evidence="7 8">CENA595</strain>
    </source>
</reference>
<evidence type="ECO:0000256" key="2">
    <source>
        <dbReference type="ARBA" id="ARBA00023136"/>
    </source>
</evidence>
<dbReference type="PROSITE" id="PS51123">
    <property type="entry name" value="OMPA_2"/>
    <property type="match status" value="1"/>
</dbReference>
<accession>A0A0D8ZRF1</accession>
<dbReference type="AlphaFoldDB" id="A0A0D8ZRF1"/>
<organism evidence="7 8">
    <name type="scientific">Aliterella atlantica CENA595</name>
    <dbReference type="NCBI Taxonomy" id="1618023"/>
    <lineage>
        <taxon>Bacteria</taxon>
        <taxon>Bacillati</taxon>
        <taxon>Cyanobacteriota</taxon>
        <taxon>Cyanophyceae</taxon>
        <taxon>Chroococcidiopsidales</taxon>
        <taxon>Aliterellaceae</taxon>
        <taxon>Aliterella</taxon>
    </lineage>
</organism>
<keyword evidence="2 4" id="KW-0472">Membrane</keyword>
<evidence type="ECO:0000256" key="1">
    <source>
        <dbReference type="ARBA" id="ARBA00004442"/>
    </source>
</evidence>
<dbReference type="SUPFAM" id="SSF53850">
    <property type="entry name" value="Periplasmic binding protein-like II"/>
    <property type="match status" value="1"/>
</dbReference>
<dbReference type="RefSeq" id="WP_045055187.1">
    <property type="nucleotide sequence ID" value="NZ_CAWMDP010000056.1"/>
</dbReference>
<dbReference type="OrthoDB" id="524568at2"/>
<keyword evidence="5" id="KW-1133">Transmembrane helix</keyword>
<evidence type="ECO:0000313" key="7">
    <source>
        <dbReference type="EMBL" id="KJH71295.1"/>
    </source>
</evidence>
<keyword evidence="3" id="KW-0998">Cell outer membrane</keyword>
<dbReference type="PRINTS" id="PR01021">
    <property type="entry name" value="OMPADOMAIN"/>
</dbReference>
<feature type="domain" description="OmpA-like" evidence="6">
    <location>
        <begin position="408"/>
        <end position="524"/>
    </location>
</feature>